<proteinExistence type="predicted"/>
<keyword evidence="1" id="KW-0732">Signal</keyword>
<dbReference type="EMBL" id="NHTK01005643">
    <property type="protein sequence ID" value="PPQ75757.1"/>
    <property type="molecule type" value="Genomic_DNA"/>
</dbReference>
<protein>
    <submittedName>
        <fullName evidence="2">Uncharacterized protein</fullName>
    </submittedName>
</protein>
<evidence type="ECO:0000313" key="2">
    <source>
        <dbReference type="EMBL" id="PPQ75757.1"/>
    </source>
</evidence>
<evidence type="ECO:0000256" key="1">
    <source>
        <dbReference type="SAM" id="SignalP"/>
    </source>
</evidence>
<organism evidence="2 3">
    <name type="scientific">Panaeolus cyanescens</name>
    <dbReference type="NCBI Taxonomy" id="181874"/>
    <lineage>
        <taxon>Eukaryota</taxon>
        <taxon>Fungi</taxon>
        <taxon>Dikarya</taxon>
        <taxon>Basidiomycota</taxon>
        <taxon>Agaricomycotina</taxon>
        <taxon>Agaricomycetes</taxon>
        <taxon>Agaricomycetidae</taxon>
        <taxon>Agaricales</taxon>
        <taxon>Agaricineae</taxon>
        <taxon>Galeropsidaceae</taxon>
        <taxon>Panaeolus</taxon>
    </lineage>
</organism>
<gene>
    <name evidence="2" type="ORF">CVT24_002662</name>
</gene>
<feature type="signal peptide" evidence="1">
    <location>
        <begin position="1"/>
        <end position="20"/>
    </location>
</feature>
<feature type="chain" id="PRO_5019502529" evidence="1">
    <location>
        <begin position="21"/>
        <end position="94"/>
    </location>
</feature>
<name>A0A409WB62_9AGAR</name>
<comment type="caution">
    <text evidence="2">The sequence shown here is derived from an EMBL/GenBank/DDBJ whole genome shotgun (WGS) entry which is preliminary data.</text>
</comment>
<dbReference type="Proteomes" id="UP000284842">
    <property type="component" value="Unassembled WGS sequence"/>
</dbReference>
<accession>A0A409WB62</accession>
<reference evidence="2 3" key="1">
    <citation type="journal article" date="2018" name="Evol. Lett.">
        <title>Horizontal gene cluster transfer increased hallucinogenic mushroom diversity.</title>
        <authorList>
            <person name="Reynolds H.T."/>
            <person name="Vijayakumar V."/>
            <person name="Gluck-Thaler E."/>
            <person name="Korotkin H.B."/>
            <person name="Matheny P.B."/>
            <person name="Slot J.C."/>
        </authorList>
    </citation>
    <scope>NUCLEOTIDE SEQUENCE [LARGE SCALE GENOMIC DNA]</scope>
    <source>
        <strain evidence="2 3">2629</strain>
    </source>
</reference>
<keyword evidence="3" id="KW-1185">Reference proteome</keyword>
<evidence type="ECO:0000313" key="3">
    <source>
        <dbReference type="Proteomes" id="UP000284842"/>
    </source>
</evidence>
<sequence length="94" mass="10735">MRLTTAVIFTPLFLALAAFAHPHPLNDIVPEYGISRRTVMSLQKISEEIQAKRATQPPGAWIREFALIEEKVRNEEEASAMIRREMSMNLNLNL</sequence>
<dbReference type="AlphaFoldDB" id="A0A409WB62"/>
<dbReference type="InParanoid" id="A0A409WB62"/>